<organism evidence="2 3">
    <name type="scientific">Candolleomyces aberdarensis</name>
    <dbReference type="NCBI Taxonomy" id="2316362"/>
    <lineage>
        <taxon>Eukaryota</taxon>
        <taxon>Fungi</taxon>
        <taxon>Dikarya</taxon>
        <taxon>Basidiomycota</taxon>
        <taxon>Agaricomycotina</taxon>
        <taxon>Agaricomycetes</taxon>
        <taxon>Agaricomycetidae</taxon>
        <taxon>Agaricales</taxon>
        <taxon>Agaricineae</taxon>
        <taxon>Psathyrellaceae</taxon>
        <taxon>Candolleomyces</taxon>
    </lineage>
</organism>
<evidence type="ECO:0000256" key="1">
    <source>
        <dbReference type="SAM" id="MobiDB-lite"/>
    </source>
</evidence>
<dbReference type="EMBL" id="SDEE01000180">
    <property type="protein sequence ID" value="RXW19829.1"/>
    <property type="molecule type" value="Genomic_DNA"/>
</dbReference>
<sequence>MKQDVEQWVANREKELPELVERDVLAQVERERIEEEEQLEAEEREREQRERELREKERESRVRKERKDGSNGAFTLLGTTSEILTGVGVGTRVTKTPLEEVKNTLPYQPVSRKDTTHETLVSTTATTRRTPYNSHTNGDVLRVTSEALFGRYPIILSCSHLPTLSVVQALARLETLGSNPSFEDLRDASSESEQTIQGHLAWQEELTSHIERLVAELESTQPTSTRSEFDSLTREYETQIWTLKKNIEASESEVQG</sequence>
<comment type="caution">
    <text evidence="2">The sequence shown here is derived from an EMBL/GenBank/DDBJ whole genome shotgun (WGS) entry which is preliminary data.</text>
</comment>
<evidence type="ECO:0000313" key="2">
    <source>
        <dbReference type="EMBL" id="RXW19829.1"/>
    </source>
</evidence>
<proteinExistence type="predicted"/>
<reference evidence="2 3" key="1">
    <citation type="submission" date="2019-01" db="EMBL/GenBank/DDBJ databases">
        <title>Draft genome sequence of Psathyrella aberdarensis IHI B618.</title>
        <authorList>
            <person name="Buettner E."/>
            <person name="Kellner H."/>
        </authorList>
    </citation>
    <scope>NUCLEOTIDE SEQUENCE [LARGE SCALE GENOMIC DNA]</scope>
    <source>
        <strain evidence="2 3">IHI B618</strain>
    </source>
</reference>
<keyword evidence="3" id="KW-1185">Reference proteome</keyword>
<protein>
    <submittedName>
        <fullName evidence="2">Uncharacterized protein</fullName>
    </submittedName>
</protein>
<feature type="compositionally biased region" description="Basic and acidic residues" evidence="1">
    <location>
        <begin position="41"/>
        <end position="69"/>
    </location>
</feature>
<dbReference type="AlphaFoldDB" id="A0A4Q2DJ35"/>
<gene>
    <name evidence="2" type="ORF">EST38_g6024</name>
</gene>
<evidence type="ECO:0000313" key="3">
    <source>
        <dbReference type="Proteomes" id="UP000290288"/>
    </source>
</evidence>
<feature type="region of interest" description="Disordered" evidence="1">
    <location>
        <begin position="30"/>
        <end position="74"/>
    </location>
</feature>
<name>A0A4Q2DJ35_9AGAR</name>
<dbReference type="Proteomes" id="UP000290288">
    <property type="component" value="Unassembled WGS sequence"/>
</dbReference>
<accession>A0A4Q2DJ35</accession>